<dbReference type="SUPFAM" id="SSF55781">
    <property type="entry name" value="GAF domain-like"/>
    <property type="match status" value="1"/>
</dbReference>
<dbReference type="SMART" id="SM00388">
    <property type="entry name" value="HisKA"/>
    <property type="match status" value="1"/>
</dbReference>
<dbReference type="RefSeq" id="XP_030993983.1">
    <property type="nucleotide sequence ID" value="XM_031141605.1"/>
</dbReference>
<evidence type="ECO:0000256" key="5">
    <source>
        <dbReference type="ARBA" id="ARBA00022777"/>
    </source>
</evidence>
<keyword evidence="4" id="KW-0808">Transferase</keyword>
<feature type="region of interest" description="Disordered" evidence="7">
    <location>
        <begin position="409"/>
        <end position="453"/>
    </location>
</feature>
<feature type="compositionally biased region" description="Polar residues" evidence="7">
    <location>
        <begin position="1095"/>
        <end position="1104"/>
    </location>
</feature>
<feature type="modified residue" description="4-aspartylphosphate" evidence="6">
    <location>
        <position position="1207"/>
    </location>
</feature>
<dbReference type="InterPro" id="IPR029016">
    <property type="entry name" value="GAF-like_dom_sf"/>
</dbReference>
<dbReference type="InterPro" id="IPR036890">
    <property type="entry name" value="HATPase_C_sf"/>
</dbReference>
<dbReference type="InterPro" id="IPR004358">
    <property type="entry name" value="Sig_transdc_His_kin-like_C"/>
</dbReference>
<dbReference type="GeneID" id="41974366"/>
<evidence type="ECO:0000313" key="10">
    <source>
        <dbReference type="EMBL" id="TPX12272.1"/>
    </source>
</evidence>
<dbReference type="Proteomes" id="UP000319257">
    <property type="component" value="Unassembled WGS sequence"/>
</dbReference>
<feature type="domain" description="Response regulatory" evidence="9">
    <location>
        <begin position="1149"/>
        <end position="1279"/>
    </location>
</feature>
<dbReference type="PROSITE" id="PS50109">
    <property type="entry name" value="HIS_KIN"/>
    <property type="match status" value="1"/>
</dbReference>
<dbReference type="PRINTS" id="PR00344">
    <property type="entry name" value="BCTRLSENSOR"/>
</dbReference>
<dbReference type="InterPro" id="IPR003018">
    <property type="entry name" value="GAF"/>
</dbReference>
<dbReference type="EMBL" id="SKBQ01000041">
    <property type="protein sequence ID" value="TPX12272.1"/>
    <property type="molecule type" value="Genomic_DNA"/>
</dbReference>
<evidence type="ECO:0000256" key="2">
    <source>
        <dbReference type="ARBA" id="ARBA00012438"/>
    </source>
</evidence>
<keyword evidence="3 6" id="KW-0597">Phosphoprotein</keyword>
<dbReference type="InterPro" id="IPR003594">
    <property type="entry name" value="HATPase_dom"/>
</dbReference>
<feature type="region of interest" description="Disordered" evidence="7">
    <location>
        <begin position="1092"/>
        <end position="1146"/>
    </location>
</feature>
<dbReference type="SMART" id="SM00387">
    <property type="entry name" value="HATPase_c"/>
    <property type="match status" value="1"/>
</dbReference>
<dbReference type="Pfam" id="PF01590">
    <property type="entry name" value="GAF"/>
    <property type="match status" value="1"/>
</dbReference>
<dbReference type="GO" id="GO:0000155">
    <property type="term" value="F:phosphorelay sensor kinase activity"/>
    <property type="evidence" value="ECO:0007669"/>
    <property type="project" value="InterPro"/>
</dbReference>
<keyword evidence="5" id="KW-0418">Kinase</keyword>
<dbReference type="InterPro" id="IPR005467">
    <property type="entry name" value="His_kinase_dom"/>
</dbReference>
<dbReference type="PANTHER" id="PTHR43047">
    <property type="entry name" value="TWO-COMPONENT HISTIDINE PROTEIN KINASE"/>
    <property type="match status" value="1"/>
</dbReference>
<keyword evidence="11" id="KW-1185">Reference proteome</keyword>
<dbReference type="GO" id="GO:0005886">
    <property type="term" value="C:plasma membrane"/>
    <property type="evidence" value="ECO:0007669"/>
    <property type="project" value="TreeGrafter"/>
</dbReference>
<dbReference type="PANTHER" id="PTHR43047:SF72">
    <property type="entry name" value="OSMOSENSING HISTIDINE PROTEIN KINASE SLN1"/>
    <property type="match status" value="1"/>
</dbReference>
<sequence length="1281" mass="139246">MPIGIFPTPPSRFPCTAIIDMPGAAESGVHDDTRGCLAGVGANMPGRAVTEAARELETFTPLCLSYESALLANTICNDVANLISSSNLRPSKDGALTALAQVAALRLNASRALISLFDRQHQHVIAEATQDLRICDGPPSDRLWLCGTAVPRSSGLCENVLHPSDPDSPLREARAAKLPVTVVDDLLEHEEFRDEWYCQGWPRNRFYAGVPIRSRRGINIGVLCVLDDKPRRGISDTSVQVLQDLSEAVLQHLEIRRSGDAHRPGHRMLRGLGSYVEGRATMSDWENQGPNASQDMQATDAEGLLNRAQQDLQRERDSLSDINFADVTEPLDRLPAPISPSKVTHEPYFSITAGSEPTTADTIKTPPASDLDGRLGQIQQIFSRAANILRESVEVEGVLFLGAGTPFTSSANSGTGHTPHRQSRSGPLISSSSDSEESPRANSTERQSDSAETVCDVIGFSTSKSSSIDAAYPRQSHQIVPQRFLQRLLRRYPGGKIFNFDGQGSLIPSDSSSSEEGSAKARTAQHEEPGNNATSPKQQSSKRENTIRYRENESKTITTLFPGVRSLCFIPLWDSHRRRWFAGGFVYTMTPFRVFTLQGELSYLSAFAAVIMSDFALMESAFATSAVSSLLSSLSHELRSPLHGIVLCTELLHDTSLDVFQGDMLRSLETCGRTLLDTINHLLDWTKINNFIKGSGEDPTSQNRRMIRGGRKTSAADGIMHLTSHLELDCLIEEVVECIHAGHTYQQRAALQGTQADASSNPHARLDAADDLSDADSPTQRQSHPLIIMLDIEPMLEWTFEAQAGALRRIILNICSNALRYTDQGFVKVVAYQEPHGQSGSPNRIVHIDFVDTGRGMGSDYLGQSLFNPFSKENAHSPGAGLGLSLVQKFIKALGGTIRVQSELNKGTKVSVKLPLKASTGRGAEAADGRSDFDAQVAELSRLRVCLMGFPTAQRSLLGSAAGGAEEFDEQALLSKICQDWLQMDVVGSGQDEEFMPDLILCDESAVSKLNCRSELSSPVIIVCRNPAAARDLERAHMKHKLTRGLYSFISRPVGPRKLAKAFVLCFRRWTRLQARFAEEGHSMATSIGEEASTLGDNPQQASGQLDEAGATHPDTLPQAAPALQPASDDDPTLRSVTPTPASRAGGGRFLLVEDNAINMKILKTYMKKLGRAFDTAADGRQAVDMYKSRSGGGTGGGGGYACVLMDVSMPVMDGFEATRLIREFERREGQGRPGAHVVAITGLASRDAQEEALAAGVDLFLSKPVRLKELSRLLRERGLV</sequence>
<dbReference type="PROSITE" id="PS50110">
    <property type="entry name" value="RESPONSE_REGULATORY"/>
    <property type="match status" value="1"/>
</dbReference>
<comment type="caution">
    <text evidence="10">The sequence shown here is derived from an EMBL/GenBank/DDBJ whole genome shotgun (WGS) entry which is preliminary data.</text>
</comment>
<dbReference type="SUPFAM" id="SSF47384">
    <property type="entry name" value="Homodimeric domain of signal transducing histidine kinase"/>
    <property type="match status" value="1"/>
</dbReference>
<evidence type="ECO:0000256" key="1">
    <source>
        <dbReference type="ARBA" id="ARBA00000085"/>
    </source>
</evidence>
<dbReference type="GO" id="GO:0009927">
    <property type="term" value="F:histidine phosphotransfer kinase activity"/>
    <property type="evidence" value="ECO:0007669"/>
    <property type="project" value="TreeGrafter"/>
</dbReference>
<dbReference type="OrthoDB" id="303614at2759"/>
<dbReference type="CDD" id="cd00082">
    <property type="entry name" value="HisKA"/>
    <property type="match status" value="1"/>
</dbReference>
<evidence type="ECO:0000256" key="4">
    <source>
        <dbReference type="ARBA" id="ARBA00022679"/>
    </source>
</evidence>
<gene>
    <name evidence="10" type="ORF">E0L32_006919</name>
</gene>
<dbReference type="SMART" id="SM00065">
    <property type="entry name" value="GAF"/>
    <property type="match status" value="1"/>
</dbReference>
<dbReference type="SUPFAM" id="SSF55874">
    <property type="entry name" value="ATPase domain of HSP90 chaperone/DNA topoisomerase II/histidine kinase"/>
    <property type="match status" value="1"/>
</dbReference>
<feature type="region of interest" description="Disordered" evidence="7">
    <location>
        <begin position="503"/>
        <end position="549"/>
    </location>
</feature>
<feature type="region of interest" description="Disordered" evidence="7">
    <location>
        <begin position="752"/>
        <end position="780"/>
    </location>
</feature>
<dbReference type="Gene3D" id="3.40.50.2300">
    <property type="match status" value="1"/>
</dbReference>
<dbReference type="SUPFAM" id="SSF52172">
    <property type="entry name" value="CheY-like"/>
    <property type="match status" value="1"/>
</dbReference>
<dbReference type="Pfam" id="PF00512">
    <property type="entry name" value="HisKA"/>
    <property type="match status" value="1"/>
</dbReference>
<dbReference type="InterPro" id="IPR011006">
    <property type="entry name" value="CheY-like_superfamily"/>
</dbReference>
<dbReference type="Pfam" id="PF00072">
    <property type="entry name" value="Response_reg"/>
    <property type="match status" value="1"/>
</dbReference>
<dbReference type="InterPro" id="IPR001789">
    <property type="entry name" value="Sig_transdc_resp-reg_receiver"/>
</dbReference>
<feature type="domain" description="Histidine kinase" evidence="8">
    <location>
        <begin position="633"/>
        <end position="918"/>
    </location>
</feature>
<evidence type="ECO:0000256" key="3">
    <source>
        <dbReference type="ARBA" id="ARBA00022553"/>
    </source>
</evidence>
<feature type="compositionally biased region" description="Low complexity" evidence="7">
    <location>
        <begin position="424"/>
        <end position="433"/>
    </location>
</feature>
<dbReference type="Pfam" id="PF02518">
    <property type="entry name" value="HATPase_c"/>
    <property type="match status" value="1"/>
</dbReference>
<feature type="compositionally biased region" description="Polar residues" evidence="7">
    <location>
        <begin position="752"/>
        <end position="762"/>
    </location>
</feature>
<feature type="compositionally biased region" description="Low complexity" evidence="7">
    <location>
        <begin position="1114"/>
        <end position="1127"/>
    </location>
</feature>
<reference evidence="10 11" key="1">
    <citation type="submission" date="2019-06" db="EMBL/GenBank/DDBJ databases">
        <title>Draft genome sequence of the filamentous fungus Phialemoniopsis curvata isolated from diesel fuel.</title>
        <authorList>
            <person name="Varaljay V.A."/>
            <person name="Lyon W.J."/>
            <person name="Crouch A.L."/>
            <person name="Drake C.E."/>
            <person name="Hollomon J.M."/>
            <person name="Nadeau L.J."/>
            <person name="Nunn H.S."/>
            <person name="Stevenson B.S."/>
            <person name="Bojanowski C.L."/>
            <person name="Crookes-Goodson W.J."/>
        </authorList>
    </citation>
    <scope>NUCLEOTIDE SEQUENCE [LARGE SCALE GENOMIC DNA]</scope>
    <source>
        <strain evidence="10 11">D216</strain>
    </source>
</reference>
<dbReference type="Gene3D" id="3.30.565.10">
    <property type="entry name" value="Histidine kinase-like ATPase, C-terminal domain"/>
    <property type="match status" value="1"/>
</dbReference>
<evidence type="ECO:0000259" key="8">
    <source>
        <dbReference type="PROSITE" id="PS50109"/>
    </source>
</evidence>
<dbReference type="InterPro" id="IPR003661">
    <property type="entry name" value="HisK_dim/P_dom"/>
</dbReference>
<dbReference type="Gene3D" id="1.10.287.130">
    <property type="match status" value="1"/>
</dbReference>
<accession>A0A507AQL1</accession>
<dbReference type="Gene3D" id="3.30.450.40">
    <property type="match status" value="1"/>
</dbReference>
<protein>
    <recommendedName>
        <fullName evidence="2">histidine kinase</fullName>
        <ecNumber evidence="2">2.7.13.3</ecNumber>
    </recommendedName>
</protein>
<evidence type="ECO:0000256" key="7">
    <source>
        <dbReference type="SAM" id="MobiDB-lite"/>
    </source>
</evidence>
<evidence type="ECO:0000313" key="11">
    <source>
        <dbReference type="Proteomes" id="UP000319257"/>
    </source>
</evidence>
<dbReference type="STRING" id="1093900.A0A507AQL1"/>
<dbReference type="SMART" id="SM00448">
    <property type="entry name" value="REC"/>
    <property type="match status" value="1"/>
</dbReference>
<name>A0A507AQL1_9PEZI</name>
<dbReference type="CDD" id="cd17546">
    <property type="entry name" value="REC_hyHK_CKI1_RcsC-like"/>
    <property type="match status" value="1"/>
</dbReference>
<dbReference type="InterPro" id="IPR036097">
    <property type="entry name" value="HisK_dim/P_sf"/>
</dbReference>
<evidence type="ECO:0000259" key="9">
    <source>
        <dbReference type="PROSITE" id="PS50110"/>
    </source>
</evidence>
<proteinExistence type="predicted"/>
<organism evidence="10 11">
    <name type="scientific">Thyridium curvatum</name>
    <dbReference type="NCBI Taxonomy" id="1093900"/>
    <lineage>
        <taxon>Eukaryota</taxon>
        <taxon>Fungi</taxon>
        <taxon>Dikarya</taxon>
        <taxon>Ascomycota</taxon>
        <taxon>Pezizomycotina</taxon>
        <taxon>Sordariomycetes</taxon>
        <taxon>Sordariomycetidae</taxon>
        <taxon>Thyridiales</taxon>
        <taxon>Thyridiaceae</taxon>
        <taxon>Thyridium</taxon>
    </lineage>
</organism>
<evidence type="ECO:0000256" key="6">
    <source>
        <dbReference type="PROSITE-ProRule" id="PRU00169"/>
    </source>
</evidence>
<dbReference type="EC" id="2.7.13.3" evidence="2"/>
<dbReference type="InParanoid" id="A0A507AQL1"/>
<dbReference type="FunFam" id="3.30.450.40:FF:000083">
    <property type="entry name" value="Sensor histidine kinase/response regulator, putative (AFU_orthologue AFUA_4G00660)"/>
    <property type="match status" value="1"/>
</dbReference>
<comment type="catalytic activity">
    <reaction evidence="1">
        <text>ATP + protein L-histidine = ADP + protein N-phospho-L-histidine.</text>
        <dbReference type="EC" id="2.7.13.3"/>
    </reaction>
</comment>